<proteinExistence type="predicted"/>
<dbReference type="Proteomes" id="UP000018050">
    <property type="component" value="Unassembled WGS sequence"/>
</dbReference>
<gene>
    <name evidence="1" type="ORF">EAH_00035550</name>
</gene>
<protein>
    <submittedName>
        <fullName evidence="1">Uncharacterized protein</fullName>
    </submittedName>
</protein>
<evidence type="ECO:0000313" key="2">
    <source>
        <dbReference type="Proteomes" id="UP000018050"/>
    </source>
</evidence>
<reference evidence="1" key="1">
    <citation type="submission" date="2013-10" db="EMBL/GenBank/DDBJ databases">
        <title>Genomic analysis of the causative agents of coccidiosis in chickens.</title>
        <authorList>
            <person name="Reid A.J."/>
            <person name="Blake D."/>
            <person name="Billington K."/>
            <person name="Browne H."/>
            <person name="Dunn M."/>
            <person name="Hung S."/>
            <person name="Kawahara F."/>
            <person name="Miranda-Saavedra D."/>
            <person name="Mourier T."/>
            <person name="Nagra H."/>
            <person name="Otto T.D."/>
            <person name="Rawlings N."/>
            <person name="Sanchez A."/>
            <person name="Sanders M."/>
            <person name="Subramaniam C."/>
            <person name="Tay Y."/>
            <person name="Dear P."/>
            <person name="Doerig C."/>
            <person name="Gruber A."/>
            <person name="Parkinson J."/>
            <person name="Shirley M."/>
            <person name="Wan K.L."/>
            <person name="Berriman M."/>
            <person name="Tomley F."/>
            <person name="Pain A."/>
        </authorList>
    </citation>
    <scope>NUCLEOTIDE SEQUENCE [LARGE SCALE GENOMIC DNA]</scope>
    <source>
        <strain evidence="1">Houghton</strain>
    </source>
</reference>
<evidence type="ECO:0000313" key="1">
    <source>
        <dbReference type="EMBL" id="CDI78605.1"/>
    </source>
</evidence>
<dbReference type="EMBL" id="HG670894">
    <property type="protein sequence ID" value="CDI78605.1"/>
    <property type="molecule type" value="Genomic_DNA"/>
</dbReference>
<dbReference type="VEuPathDB" id="ToxoDB:EAH_00035550"/>
<keyword evidence="2" id="KW-1185">Reference proteome</keyword>
<sequence>MDIPKDHRKEVAVRAGTVTARSRRQHRKGVEARTDVRDPACVSFHHQLSYRVFRHYRLSGRHSNPFFRLFLPHHRLLHMRVVRCILGEKADDSHLFDVLYHLAVHQEEDIALDHGLSVIDCALKKEENNDGSGHGSSHGS</sequence>
<dbReference type="RefSeq" id="XP_013251178.1">
    <property type="nucleotide sequence ID" value="XM_013395724.1"/>
</dbReference>
<dbReference type="GeneID" id="25271625"/>
<accession>U6GEM9</accession>
<reference evidence="1" key="2">
    <citation type="submission" date="2013-10" db="EMBL/GenBank/DDBJ databases">
        <authorList>
            <person name="Aslett M."/>
        </authorList>
    </citation>
    <scope>NUCLEOTIDE SEQUENCE [LARGE SCALE GENOMIC DNA]</scope>
    <source>
        <strain evidence="1">Houghton</strain>
    </source>
</reference>
<dbReference type="AlphaFoldDB" id="U6GEM9"/>
<organism evidence="1 2">
    <name type="scientific">Eimeria acervulina</name>
    <name type="common">Coccidian parasite</name>
    <dbReference type="NCBI Taxonomy" id="5801"/>
    <lineage>
        <taxon>Eukaryota</taxon>
        <taxon>Sar</taxon>
        <taxon>Alveolata</taxon>
        <taxon>Apicomplexa</taxon>
        <taxon>Conoidasida</taxon>
        <taxon>Coccidia</taxon>
        <taxon>Eucoccidiorida</taxon>
        <taxon>Eimeriorina</taxon>
        <taxon>Eimeriidae</taxon>
        <taxon>Eimeria</taxon>
    </lineage>
</organism>
<name>U6GEM9_EIMAC</name>